<sequence>MSPNEHAQWVRQEQESRRRLRIQQVREQQRHIARSVRQSVEQRRQQELSLLEEQLRQQWEQQQEERLHNLQALYQENLLLLGQGHRNARENVPVLSVLLYLCSLSFCRIYN</sequence>
<dbReference type="Proteomes" id="UP001497482">
    <property type="component" value="Chromosome 10"/>
</dbReference>
<dbReference type="AlphaFoldDB" id="A0AAV2J9G0"/>
<evidence type="ECO:0000313" key="1">
    <source>
        <dbReference type="EMBL" id="CAL1572004.1"/>
    </source>
</evidence>
<evidence type="ECO:0000313" key="2">
    <source>
        <dbReference type="Proteomes" id="UP001497482"/>
    </source>
</evidence>
<dbReference type="EMBL" id="OZ035832">
    <property type="protein sequence ID" value="CAL1572004.1"/>
    <property type="molecule type" value="Genomic_DNA"/>
</dbReference>
<gene>
    <name evidence="1" type="ORF">KC01_LOCUS4055</name>
</gene>
<keyword evidence="2" id="KW-1185">Reference proteome</keyword>
<organism evidence="1 2">
    <name type="scientific">Knipowitschia caucasica</name>
    <name type="common">Caucasian dwarf goby</name>
    <name type="synonym">Pomatoschistus caucasicus</name>
    <dbReference type="NCBI Taxonomy" id="637954"/>
    <lineage>
        <taxon>Eukaryota</taxon>
        <taxon>Metazoa</taxon>
        <taxon>Chordata</taxon>
        <taxon>Craniata</taxon>
        <taxon>Vertebrata</taxon>
        <taxon>Euteleostomi</taxon>
        <taxon>Actinopterygii</taxon>
        <taxon>Neopterygii</taxon>
        <taxon>Teleostei</taxon>
        <taxon>Neoteleostei</taxon>
        <taxon>Acanthomorphata</taxon>
        <taxon>Gobiaria</taxon>
        <taxon>Gobiiformes</taxon>
        <taxon>Gobioidei</taxon>
        <taxon>Gobiidae</taxon>
        <taxon>Gobiinae</taxon>
        <taxon>Knipowitschia</taxon>
    </lineage>
</organism>
<name>A0AAV2J9G0_KNICA</name>
<protein>
    <submittedName>
        <fullName evidence="1">Uncharacterized protein</fullName>
    </submittedName>
</protein>
<reference evidence="1 2" key="1">
    <citation type="submission" date="2024-04" db="EMBL/GenBank/DDBJ databases">
        <authorList>
            <person name="Waldvogel A.-M."/>
            <person name="Schoenle A."/>
        </authorList>
    </citation>
    <scope>NUCLEOTIDE SEQUENCE [LARGE SCALE GENOMIC DNA]</scope>
</reference>
<accession>A0AAV2J9G0</accession>
<proteinExistence type="predicted"/>